<evidence type="ECO:0000256" key="6">
    <source>
        <dbReference type="ARBA" id="ARBA00022605"/>
    </source>
</evidence>
<dbReference type="PANTHER" id="PTHR43344">
    <property type="entry name" value="PHOSPHOSERINE PHOSPHATASE"/>
    <property type="match status" value="1"/>
</dbReference>
<dbReference type="RefSeq" id="WP_127073915.1">
    <property type="nucleotide sequence ID" value="NZ_BMKB01000002.1"/>
</dbReference>
<evidence type="ECO:0000256" key="4">
    <source>
        <dbReference type="ARBA" id="ARBA00012640"/>
    </source>
</evidence>
<dbReference type="GO" id="GO:0000287">
    <property type="term" value="F:magnesium ion binding"/>
    <property type="evidence" value="ECO:0007669"/>
    <property type="project" value="TreeGrafter"/>
</dbReference>
<evidence type="ECO:0000256" key="11">
    <source>
        <dbReference type="ARBA" id="ARBA00031693"/>
    </source>
</evidence>
<comment type="catalytic activity">
    <reaction evidence="13">
        <text>O-phospho-D-serine + H2O = D-serine + phosphate</text>
        <dbReference type="Rhea" id="RHEA:24873"/>
        <dbReference type="ChEBI" id="CHEBI:15377"/>
        <dbReference type="ChEBI" id="CHEBI:35247"/>
        <dbReference type="ChEBI" id="CHEBI:43474"/>
        <dbReference type="ChEBI" id="CHEBI:58680"/>
        <dbReference type="EC" id="3.1.3.3"/>
    </reaction>
</comment>
<organism evidence="15 16">
    <name type="scientific">Pelagibacterium lentulum</name>
    <dbReference type="NCBI Taxonomy" id="2029865"/>
    <lineage>
        <taxon>Bacteria</taxon>
        <taxon>Pseudomonadati</taxon>
        <taxon>Pseudomonadota</taxon>
        <taxon>Alphaproteobacteria</taxon>
        <taxon>Hyphomicrobiales</taxon>
        <taxon>Devosiaceae</taxon>
        <taxon>Pelagibacterium</taxon>
    </lineage>
</organism>
<keyword evidence="10" id="KW-0718">Serine biosynthesis</keyword>
<feature type="active site" description="Nucleophile" evidence="14">
    <location>
        <position position="81"/>
    </location>
</feature>
<evidence type="ECO:0000256" key="5">
    <source>
        <dbReference type="ARBA" id="ARBA00015196"/>
    </source>
</evidence>
<dbReference type="EMBL" id="BMKB01000002">
    <property type="protein sequence ID" value="GGA46994.1"/>
    <property type="molecule type" value="Genomic_DNA"/>
</dbReference>
<evidence type="ECO:0000313" key="16">
    <source>
        <dbReference type="Proteomes" id="UP000596977"/>
    </source>
</evidence>
<evidence type="ECO:0000256" key="1">
    <source>
        <dbReference type="ARBA" id="ARBA00001946"/>
    </source>
</evidence>
<comment type="similarity">
    <text evidence="3">Belongs to the HAD-like hydrolase superfamily. SerB family.</text>
</comment>
<dbReference type="InterPro" id="IPR023214">
    <property type="entry name" value="HAD_sf"/>
</dbReference>
<comment type="catalytic activity">
    <reaction evidence="12">
        <text>O-phospho-L-serine + H2O = L-serine + phosphate</text>
        <dbReference type="Rhea" id="RHEA:21208"/>
        <dbReference type="ChEBI" id="CHEBI:15377"/>
        <dbReference type="ChEBI" id="CHEBI:33384"/>
        <dbReference type="ChEBI" id="CHEBI:43474"/>
        <dbReference type="ChEBI" id="CHEBI:57524"/>
        <dbReference type="EC" id="3.1.3.3"/>
    </reaction>
</comment>
<dbReference type="SUPFAM" id="SSF56784">
    <property type="entry name" value="HAD-like"/>
    <property type="match status" value="1"/>
</dbReference>
<dbReference type="SFLD" id="SFLDF00029">
    <property type="entry name" value="phosphoserine_phosphatase"/>
    <property type="match status" value="1"/>
</dbReference>
<dbReference type="GO" id="GO:0006564">
    <property type="term" value="P:L-serine biosynthetic process"/>
    <property type="evidence" value="ECO:0007669"/>
    <property type="project" value="UniProtKB-KW"/>
</dbReference>
<dbReference type="EC" id="3.1.3.3" evidence="4"/>
<dbReference type="AlphaFoldDB" id="A0A916R954"/>
<evidence type="ECO:0000313" key="15">
    <source>
        <dbReference type="EMBL" id="GGA46994.1"/>
    </source>
</evidence>
<protein>
    <recommendedName>
        <fullName evidence="5">Phosphoserine phosphatase</fullName>
        <ecNumber evidence="4">3.1.3.3</ecNumber>
    </recommendedName>
    <alternativeName>
        <fullName evidence="11">O-phosphoserine phosphohydrolase</fullName>
    </alternativeName>
</protein>
<evidence type="ECO:0000256" key="8">
    <source>
        <dbReference type="ARBA" id="ARBA00022801"/>
    </source>
</evidence>
<dbReference type="NCBIfam" id="TIGR00338">
    <property type="entry name" value="serB"/>
    <property type="match status" value="1"/>
</dbReference>
<name>A0A916R954_9HYPH</name>
<dbReference type="GO" id="GO:0036424">
    <property type="term" value="F:L-phosphoserine phosphatase activity"/>
    <property type="evidence" value="ECO:0007669"/>
    <property type="project" value="InterPro"/>
</dbReference>
<dbReference type="Pfam" id="PF12710">
    <property type="entry name" value="HAD"/>
    <property type="match status" value="1"/>
</dbReference>
<dbReference type="Gene3D" id="3.40.50.1000">
    <property type="entry name" value="HAD superfamily/HAD-like"/>
    <property type="match status" value="1"/>
</dbReference>
<dbReference type="CDD" id="cd07500">
    <property type="entry name" value="HAD_PSP"/>
    <property type="match status" value="1"/>
</dbReference>
<dbReference type="InterPro" id="IPR036412">
    <property type="entry name" value="HAD-like_sf"/>
</dbReference>
<dbReference type="OrthoDB" id="9792539at2"/>
<comment type="caution">
    <text evidence="15">The sequence shown here is derived from an EMBL/GenBank/DDBJ whole genome shotgun (WGS) entry which is preliminary data.</text>
</comment>
<feature type="active site" description="Proton donor" evidence="14">
    <location>
        <position position="83"/>
    </location>
</feature>
<keyword evidence="7" id="KW-0479">Metal-binding</keyword>
<evidence type="ECO:0000256" key="13">
    <source>
        <dbReference type="ARBA" id="ARBA00048523"/>
    </source>
</evidence>
<evidence type="ECO:0000256" key="12">
    <source>
        <dbReference type="ARBA" id="ARBA00048138"/>
    </source>
</evidence>
<evidence type="ECO:0000256" key="9">
    <source>
        <dbReference type="ARBA" id="ARBA00022842"/>
    </source>
</evidence>
<evidence type="ECO:0000256" key="3">
    <source>
        <dbReference type="ARBA" id="ARBA00009184"/>
    </source>
</evidence>
<comment type="cofactor">
    <cofactor evidence="1">
        <name>Mg(2+)</name>
        <dbReference type="ChEBI" id="CHEBI:18420"/>
    </cofactor>
</comment>
<keyword evidence="16" id="KW-1185">Reference proteome</keyword>
<dbReference type="GO" id="GO:0005737">
    <property type="term" value="C:cytoplasm"/>
    <property type="evidence" value="ECO:0007669"/>
    <property type="project" value="TreeGrafter"/>
</dbReference>
<sequence length="291" mass="31727">MSVLCLIANPNEPVLSRTLVEAIHRETHGEINWLAQGIACEIIAPKAADPVSIAREIVAPLPIDAALVPVANRRKQLLLADMDSTMIEQECIDELAAALDIKPQVAEITERAMRGELDFEQALDTRVALLKGLERKIIEEVRRERITLMPGGRALIQTMKAYGAYTALVSGGFTLFADYFAKRIGFDEATANVLEFDAENRLTGTVAKPIVDKDVKRARLETLAAERNIKPALTMAVGDGANDLDMLSAAALGVALHAKPKVAEMADVRIDHGDLTALLYLQGYAEDDFVR</sequence>
<reference evidence="15 16" key="1">
    <citation type="journal article" date="2014" name="Int. J. Syst. Evol. Microbiol.">
        <title>Complete genome sequence of Corynebacterium casei LMG S-19264T (=DSM 44701T), isolated from a smear-ripened cheese.</title>
        <authorList>
            <consortium name="US DOE Joint Genome Institute (JGI-PGF)"/>
            <person name="Walter F."/>
            <person name="Albersmeier A."/>
            <person name="Kalinowski J."/>
            <person name="Ruckert C."/>
        </authorList>
    </citation>
    <scope>NUCLEOTIDE SEQUENCE [LARGE SCALE GENOMIC DNA]</scope>
    <source>
        <strain evidence="15 16">CGMCC 1.15896</strain>
    </source>
</reference>
<dbReference type="SFLD" id="SFLDG01136">
    <property type="entry name" value="C1.6:_Phosphoserine_Phosphatas"/>
    <property type="match status" value="1"/>
</dbReference>
<comment type="pathway">
    <text evidence="2">Amino-acid biosynthesis; L-serine biosynthesis; L-serine from 3-phospho-D-glycerate: step 3/3.</text>
</comment>
<keyword evidence="9" id="KW-0460">Magnesium</keyword>
<gene>
    <name evidence="15" type="ORF">GCM10011499_15970</name>
</gene>
<dbReference type="PANTHER" id="PTHR43344:SF2">
    <property type="entry name" value="PHOSPHOSERINE PHOSPHATASE"/>
    <property type="match status" value="1"/>
</dbReference>
<dbReference type="InterPro" id="IPR004469">
    <property type="entry name" value="PSP"/>
</dbReference>
<dbReference type="InterPro" id="IPR050582">
    <property type="entry name" value="HAD-like_SerB"/>
</dbReference>
<evidence type="ECO:0000256" key="7">
    <source>
        <dbReference type="ARBA" id="ARBA00022723"/>
    </source>
</evidence>
<evidence type="ECO:0000256" key="14">
    <source>
        <dbReference type="PIRSR" id="PIRSR604469-1"/>
    </source>
</evidence>
<evidence type="ECO:0000256" key="2">
    <source>
        <dbReference type="ARBA" id="ARBA00005135"/>
    </source>
</evidence>
<dbReference type="NCBIfam" id="TIGR01488">
    <property type="entry name" value="HAD-SF-IB"/>
    <property type="match status" value="1"/>
</dbReference>
<evidence type="ECO:0000256" key="10">
    <source>
        <dbReference type="ARBA" id="ARBA00023299"/>
    </source>
</evidence>
<keyword evidence="6" id="KW-0028">Amino-acid biosynthesis</keyword>
<dbReference type="SFLD" id="SFLDS00003">
    <property type="entry name" value="Haloacid_Dehalogenase"/>
    <property type="match status" value="1"/>
</dbReference>
<dbReference type="SFLD" id="SFLDG01137">
    <property type="entry name" value="C1.6.1:_Phosphoserine_Phosphat"/>
    <property type="match status" value="1"/>
</dbReference>
<proteinExistence type="inferred from homology"/>
<keyword evidence="8" id="KW-0378">Hydrolase</keyword>
<accession>A0A916R954</accession>
<dbReference type="Proteomes" id="UP000596977">
    <property type="component" value="Unassembled WGS sequence"/>
</dbReference>